<keyword evidence="2" id="KW-1185">Reference proteome</keyword>
<reference evidence="1" key="1">
    <citation type="submission" date="2023-06" db="EMBL/GenBank/DDBJ databases">
        <authorList>
            <consortium name="Lawrence Berkeley National Laboratory"/>
            <person name="Ahrendt S."/>
            <person name="Sahu N."/>
            <person name="Indic B."/>
            <person name="Wong-Bajracharya J."/>
            <person name="Merenyi Z."/>
            <person name="Ke H.-M."/>
            <person name="Monk M."/>
            <person name="Kocsube S."/>
            <person name="Drula E."/>
            <person name="Lipzen A."/>
            <person name="Balint B."/>
            <person name="Henrissat B."/>
            <person name="Andreopoulos B."/>
            <person name="Martin F.M."/>
            <person name="Harder C.B."/>
            <person name="Rigling D."/>
            <person name="Ford K.L."/>
            <person name="Foster G.D."/>
            <person name="Pangilinan J."/>
            <person name="Papanicolaou A."/>
            <person name="Barry K."/>
            <person name="LaButti K."/>
            <person name="Viragh M."/>
            <person name="Koriabine M."/>
            <person name="Yan M."/>
            <person name="Riley R."/>
            <person name="Champramary S."/>
            <person name="Plett K.L."/>
            <person name="Tsai I.J."/>
            <person name="Slot J."/>
            <person name="Sipos G."/>
            <person name="Plett J."/>
            <person name="Nagy L.G."/>
            <person name="Grigoriev I.V."/>
        </authorList>
    </citation>
    <scope>NUCLEOTIDE SEQUENCE</scope>
    <source>
        <strain evidence="1">ICMP 16352</strain>
    </source>
</reference>
<proteinExistence type="predicted"/>
<dbReference type="Proteomes" id="UP001175227">
    <property type="component" value="Unassembled WGS sequence"/>
</dbReference>
<name>A0AA39UI31_9AGAR</name>
<dbReference type="AlphaFoldDB" id="A0AA39UI31"/>
<gene>
    <name evidence="1" type="ORF">IW261DRAFT_1431203</name>
</gene>
<dbReference type="EMBL" id="JAUEPR010000001">
    <property type="protein sequence ID" value="KAK0490272.1"/>
    <property type="molecule type" value="Genomic_DNA"/>
</dbReference>
<evidence type="ECO:0000313" key="1">
    <source>
        <dbReference type="EMBL" id="KAK0490272.1"/>
    </source>
</evidence>
<protein>
    <submittedName>
        <fullName evidence="1">Uncharacterized protein</fullName>
    </submittedName>
</protein>
<organism evidence="1 2">
    <name type="scientific">Armillaria novae-zelandiae</name>
    <dbReference type="NCBI Taxonomy" id="153914"/>
    <lineage>
        <taxon>Eukaryota</taxon>
        <taxon>Fungi</taxon>
        <taxon>Dikarya</taxon>
        <taxon>Basidiomycota</taxon>
        <taxon>Agaricomycotina</taxon>
        <taxon>Agaricomycetes</taxon>
        <taxon>Agaricomycetidae</taxon>
        <taxon>Agaricales</taxon>
        <taxon>Marasmiineae</taxon>
        <taxon>Physalacriaceae</taxon>
        <taxon>Armillaria</taxon>
    </lineage>
</organism>
<comment type="caution">
    <text evidence="1">The sequence shown here is derived from an EMBL/GenBank/DDBJ whole genome shotgun (WGS) entry which is preliminary data.</text>
</comment>
<sequence length="76" mass="8289">MVTQRSTVLRSILALSPHHLSHVILLLLIVVLSGIPPFPVFATDLGSSVSALYSPPISIHCVPDYEKKQARSILPF</sequence>
<evidence type="ECO:0000313" key="2">
    <source>
        <dbReference type="Proteomes" id="UP001175227"/>
    </source>
</evidence>
<accession>A0AA39UI31</accession>